<keyword evidence="2" id="KW-0813">Transport</keyword>
<dbReference type="NCBIfam" id="TIGR04056">
    <property type="entry name" value="OMP_RagA_SusC"/>
    <property type="match status" value="1"/>
</dbReference>
<dbReference type="PANTHER" id="PTHR30069:SF29">
    <property type="entry name" value="HEMOGLOBIN AND HEMOGLOBIN-HAPTOGLOBIN-BINDING PROTEIN 1-RELATED"/>
    <property type="match status" value="1"/>
</dbReference>
<reference evidence="4 5" key="1">
    <citation type="submission" date="2018-08" db="EMBL/GenBank/DDBJ databases">
        <title>A genome reference for cultivated species of the human gut microbiota.</title>
        <authorList>
            <person name="Zou Y."/>
            <person name="Xue W."/>
            <person name="Luo G."/>
        </authorList>
    </citation>
    <scope>NUCLEOTIDE SEQUENCE [LARGE SCALE GENOMIC DNA]</scope>
    <source>
        <strain evidence="4 5">AM26-26AC</strain>
    </source>
</reference>
<feature type="domain" description="TonB-dependent receptor plug" evidence="3">
    <location>
        <begin position="138"/>
        <end position="238"/>
    </location>
</feature>
<evidence type="ECO:0000313" key="4">
    <source>
        <dbReference type="EMBL" id="RHF05462.1"/>
    </source>
</evidence>
<organism evidence="4 5">
    <name type="scientific">Bacteroides eggerthii</name>
    <dbReference type="NCBI Taxonomy" id="28111"/>
    <lineage>
        <taxon>Bacteria</taxon>
        <taxon>Pseudomonadati</taxon>
        <taxon>Bacteroidota</taxon>
        <taxon>Bacteroidia</taxon>
        <taxon>Bacteroidales</taxon>
        <taxon>Bacteroidaceae</taxon>
        <taxon>Bacteroides</taxon>
    </lineage>
</organism>
<dbReference type="Pfam" id="PF13715">
    <property type="entry name" value="CarbopepD_reg_2"/>
    <property type="match status" value="1"/>
</dbReference>
<name>A0A414M6V5_9BACE</name>
<dbReference type="Gene3D" id="2.170.130.10">
    <property type="entry name" value="TonB-dependent receptor, plug domain"/>
    <property type="match status" value="1"/>
</dbReference>
<dbReference type="SUPFAM" id="SSF49464">
    <property type="entry name" value="Carboxypeptidase regulatory domain-like"/>
    <property type="match status" value="1"/>
</dbReference>
<gene>
    <name evidence="4" type="ORF">DW701_14200</name>
</gene>
<dbReference type="Proteomes" id="UP000283538">
    <property type="component" value="Unassembled WGS sequence"/>
</dbReference>
<dbReference type="GO" id="GO:0015344">
    <property type="term" value="F:siderophore uptake transmembrane transporter activity"/>
    <property type="evidence" value="ECO:0007669"/>
    <property type="project" value="TreeGrafter"/>
</dbReference>
<dbReference type="EMBL" id="QSLA01000018">
    <property type="protein sequence ID" value="RHF05462.1"/>
    <property type="molecule type" value="Genomic_DNA"/>
</dbReference>
<dbReference type="FunFam" id="2.60.40.1120:FF:000003">
    <property type="entry name" value="Outer membrane protein Omp121"/>
    <property type="match status" value="1"/>
</dbReference>
<dbReference type="NCBIfam" id="TIGR04057">
    <property type="entry name" value="SusC_RagA_signa"/>
    <property type="match status" value="1"/>
</dbReference>
<dbReference type="AlphaFoldDB" id="A0A414M6V5"/>
<keyword evidence="2" id="KW-1134">Transmembrane beta strand</keyword>
<dbReference type="InterPro" id="IPR008969">
    <property type="entry name" value="CarboxyPept-like_regulatory"/>
</dbReference>
<dbReference type="InterPro" id="IPR037066">
    <property type="entry name" value="Plug_dom_sf"/>
</dbReference>
<evidence type="ECO:0000259" key="3">
    <source>
        <dbReference type="Pfam" id="PF07715"/>
    </source>
</evidence>
<comment type="subcellular location">
    <subcellularLocation>
        <location evidence="2">Cell outer membrane</location>
        <topology evidence="2">Multi-pass membrane protein</topology>
    </subcellularLocation>
</comment>
<evidence type="ECO:0000256" key="1">
    <source>
        <dbReference type="ARBA" id="ARBA00022729"/>
    </source>
</evidence>
<dbReference type="InterPro" id="IPR023997">
    <property type="entry name" value="TonB-dep_OMP_SusC/RagA_CS"/>
</dbReference>
<comment type="caution">
    <text evidence="4">The sequence shown here is derived from an EMBL/GenBank/DDBJ whole genome shotgun (WGS) entry which is preliminary data.</text>
</comment>
<protein>
    <submittedName>
        <fullName evidence="4">TonB-dependent receptor</fullName>
    </submittedName>
</protein>
<proteinExistence type="inferred from homology"/>
<dbReference type="GO" id="GO:0044718">
    <property type="term" value="P:siderophore transmembrane transport"/>
    <property type="evidence" value="ECO:0007669"/>
    <property type="project" value="TreeGrafter"/>
</dbReference>
<evidence type="ECO:0000313" key="5">
    <source>
        <dbReference type="Proteomes" id="UP000283538"/>
    </source>
</evidence>
<keyword evidence="2" id="KW-0998">Cell outer membrane</keyword>
<dbReference type="InterPro" id="IPR039426">
    <property type="entry name" value="TonB-dep_rcpt-like"/>
</dbReference>
<dbReference type="InterPro" id="IPR012910">
    <property type="entry name" value="Plug_dom"/>
</dbReference>
<dbReference type="Gene3D" id="2.60.40.1120">
    <property type="entry name" value="Carboxypeptidase-like, regulatory domain"/>
    <property type="match status" value="1"/>
</dbReference>
<dbReference type="GO" id="GO:0009279">
    <property type="term" value="C:cell outer membrane"/>
    <property type="evidence" value="ECO:0007669"/>
    <property type="project" value="UniProtKB-SubCell"/>
</dbReference>
<dbReference type="OrthoDB" id="9768177at2"/>
<dbReference type="FunFam" id="2.170.130.10:FF:000003">
    <property type="entry name" value="SusC/RagA family TonB-linked outer membrane protein"/>
    <property type="match status" value="1"/>
</dbReference>
<dbReference type="InterPro" id="IPR023996">
    <property type="entry name" value="TonB-dep_OMP_SusC/RagA"/>
</dbReference>
<dbReference type="PANTHER" id="PTHR30069">
    <property type="entry name" value="TONB-DEPENDENT OUTER MEMBRANE RECEPTOR"/>
    <property type="match status" value="1"/>
</dbReference>
<keyword evidence="2" id="KW-0472">Membrane</keyword>
<accession>A0A414M6V5</accession>
<keyword evidence="2" id="KW-0812">Transmembrane</keyword>
<dbReference type="SUPFAM" id="SSF56935">
    <property type="entry name" value="Porins"/>
    <property type="match status" value="1"/>
</dbReference>
<sequence length="1065" mass="119719">MKNNFKSEIMKRIKSKFSFMKGSKYSFGYILILFLMVLTPMYAQTSRNISGQVVDELGEAIIGANVTVVGNKSLGTITDIDGNFTLTVTEGAILEVSYIGYVNKKVNVDKNTNYRIVLKEDAEQLDEVVVVGYGTQKKVNLTGAVSAITNEELAATKSQNAQNMLTGKVPGVRVIQKTSEPGEFTNQFDIRGFGSPLIVVDGIPRGDLQRMDPNEIESISVLKDASAAIYGVRAANGVVLVTTKKGEKNKPKIEYNMYYGIQTPAEMLEPVGAVERMTLFNEKSMRNLTNPQLTYSDEQIGAYLNGTLKSTDWYGAVIRNTAPQQQHNVSLSGGSEKMDYYINFGYTDQEGFFKSKALNYDRYNLRMNLNAEVAKNLKASVKMNGIIDNKERQYLSTWEVYKALWRASPNEKLYANDTPGYYQKMSTDQLNLLASTDPDVSGYNKNTNKIFQSSMELEYVVPFVKGLKVKGLFSYDTSIADNSIFQKEYNEYTYDEASETYSAYPKQSPTKLERYYGNSWSTLWQASVSYDNTFATDHHVSGLLLYEEGHSVGDNIRASREFSIPLPYLFAGNSTNQLGTSNADGLTESASKALVGRFNYDYKGRYLAEFAFRYDGSSKFPSHSRWGFFPSASLGWRMSEEDFVKEALPFVNNLKLRASYGKMGDDSVADYQFISGYNYPNTEGATFNKPPKGYFFGGSFINSLGFRAVANPDITWYTVKTLNVGVDADLWNGLLGVSFDLFQRDRDGLMANRIVAVPGTFGASMPKENLESDRTRGFELELRHHNRIGEVGYSVTGNMAITRSMWRYKERTPSGNSYDNWRNNLTDRYNDIWFGYGDGGRYTSWDQIINSPIFAGNATLPGDYIYEDWNGDGTIDDMDKYPIATTTNASAADFQDKKNYPLMNFGLTLSAQWKGFDVSMTFQGSAMSYVSYGEQLSAPLQFDGNALDMFLDRWRPVDPKQDPYDPSCQWISGYYSYGGTTPDQNSEFAIQKGTYLRLKTAEIGYTLPKHWLAPVGVKSLRVYMNGYNLFTLTGVKGVDPERPTELYGYMYPLNRTYNFGASITF</sequence>
<keyword evidence="4" id="KW-0675">Receptor</keyword>
<dbReference type="Pfam" id="PF07715">
    <property type="entry name" value="Plug"/>
    <property type="match status" value="1"/>
</dbReference>
<dbReference type="PROSITE" id="PS52016">
    <property type="entry name" value="TONB_DEPENDENT_REC_3"/>
    <property type="match status" value="1"/>
</dbReference>
<comment type="similarity">
    <text evidence="2">Belongs to the TonB-dependent receptor family.</text>
</comment>
<keyword evidence="1" id="KW-0732">Signal</keyword>
<evidence type="ECO:0000256" key="2">
    <source>
        <dbReference type="PROSITE-ProRule" id="PRU01360"/>
    </source>
</evidence>